<dbReference type="Proteomes" id="UP000019116">
    <property type="component" value="Chromosome 2B"/>
</dbReference>
<organism evidence="2">
    <name type="scientific">Triticum aestivum</name>
    <name type="common">Wheat</name>
    <dbReference type="NCBI Taxonomy" id="4565"/>
    <lineage>
        <taxon>Eukaryota</taxon>
        <taxon>Viridiplantae</taxon>
        <taxon>Streptophyta</taxon>
        <taxon>Embryophyta</taxon>
        <taxon>Tracheophyta</taxon>
        <taxon>Spermatophyta</taxon>
        <taxon>Magnoliopsida</taxon>
        <taxon>Liliopsida</taxon>
        <taxon>Poales</taxon>
        <taxon>Poaceae</taxon>
        <taxon>BOP clade</taxon>
        <taxon>Pooideae</taxon>
        <taxon>Triticodae</taxon>
        <taxon>Triticeae</taxon>
        <taxon>Triticinae</taxon>
        <taxon>Triticum</taxon>
    </lineage>
</organism>
<protein>
    <submittedName>
        <fullName evidence="2">Uncharacterized protein</fullName>
    </submittedName>
</protein>
<name>A0A3B6C0F7_WHEAT</name>
<keyword evidence="3" id="KW-1185">Reference proteome</keyword>
<dbReference type="EnsemblPlants" id="TraesCS2B02G129100.1">
    <property type="protein sequence ID" value="TraesCS2B02G129100.1"/>
    <property type="gene ID" value="TraesCS2B02G129100"/>
</dbReference>
<reference evidence="2" key="1">
    <citation type="submission" date="2018-08" db="EMBL/GenBank/DDBJ databases">
        <authorList>
            <person name="Rossello M."/>
        </authorList>
    </citation>
    <scope>NUCLEOTIDE SEQUENCE [LARGE SCALE GENOMIC DNA]</scope>
    <source>
        <strain evidence="2">cv. Chinese Spring</strain>
    </source>
</reference>
<evidence type="ECO:0000313" key="3">
    <source>
        <dbReference type="Proteomes" id="UP000019116"/>
    </source>
</evidence>
<reference evidence="2" key="2">
    <citation type="submission" date="2018-10" db="UniProtKB">
        <authorList>
            <consortium name="EnsemblPlants"/>
        </authorList>
    </citation>
    <scope>IDENTIFICATION</scope>
</reference>
<evidence type="ECO:0000313" key="2">
    <source>
        <dbReference type="EnsemblPlants" id="TraesCS2B02G129100.1"/>
    </source>
</evidence>
<sequence>MPDALLSGYNLSHLQRNRLPVSPPPSLLLFWNGYKKGGGASASSPSPLVPHAPHWEKGQTTLEGSARRTALEKQGTCMHASALDLLLPPRVGSELLALHCTARVLLLHHGRSSLRSPAPPSACHARPRARTVPRRVPSGPTVDPRDFGPQRNQILESTSWAASPFGSDFGSGFLKSDSAGFALWFRFCCAAAESVDKS</sequence>
<proteinExistence type="predicted"/>
<dbReference type="Gramene" id="TraesCS2B03G0316200.1">
    <property type="protein sequence ID" value="TraesCS2B03G0316200.1.CDS"/>
    <property type="gene ID" value="TraesCS2B03G0316200"/>
</dbReference>
<evidence type="ECO:0000256" key="1">
    <source>
        <dbReference type="SAM" id="MobiDB-lite"/>
    </source>
</evidence>
<dbReference type="Gramene" id="TraesWEE_scaffold_022612_01G000100.1">
    <property type="protein sequence ID" value="TraesWEE_scaffold_022612_01G000100.1"/>
    <property type="gene ID" value="TraesWEE_scaffold_022612_01G000100"/>
</dbReference>
<feature type="region of interest" description="Disordered" evidence="1">
    <location>
        <begin position="116"/>
        <end position="150"/>
    </location>
</feature>
<dbReference type="AlphaFoldDB" id="A0A3B6C0F7"/>
<dbReference type="Gramene" id="TraesCS2B02G129100.1">
    <property type="protein sequence ID" value="TraesCS2B02G129100.1"/>
    <property type="gene ID" value="TraesCS2B02G129100"/>
</dbReference>
<accession>A0A3B6C0F7</accession>